<sequence length="960" mass="106590">MASKSGKSLTDCPSNLKEAIDWILRVTGKDKQGSQSNAEKLGTAVQALLSTSGVTQVKREIKINQDLINNLADGLAKFIGYDGTGTSNNLGKEGIGYPGTVQDPGYNSVAGYKLTYHRTEATWATQVESGYGSSETKKDICAKIFMGCVPMIFSALSYLYWRCDQPVNQGGWMGSGLKSAGPLKNFMVGMGYKPSELNERMKGSEIFESIEQEKLKDFFDAMTKAKSASVERFQKEEKKKEILYPSYRSSVSASSPTYLEFLEEIRKKAPEKLDNHETPLSTLYYCAACYFQCLHTNNATRFTKTPQSIRELLYFLAALPFSPSYESLNDHVSTLLQNLASQPTKLTDAELMIPVADSGIQSPHNTLSAAELKDHLTTSCSLSLTVLGIIQGHGASENPNKPWLHECFSNSAFYLNYPSSGPTLFSSLSSYTYALQFQLYFLYAQCAGTYSEECGWRGCKYGSTVKSENVTSHICSAGCDKQHQNGDHSSGSTCKHKPCEASPLQAFLTDTLKGFSLSPSSTTGHLSDHPPGFMCHVPMGFQSNHLRENAGTGNYLYSTLKPFCGSPDTPLRQLSEKLGCLTKRTPQTLGDVFGFIWHLNGQLFNNVQVMYGFKTAVKQKPHSVEDFVTKFKTAIRSHKSRSSPEESGLVKSFESMAPAIPFLYQMFSIEESNSVPDALFDLTYHCHKWETGNSGNRITLVHKDHSGQPCSTINDLWSLYQPVAPAQSQLGGTDPYKACRDKNCGGYLYSLTHSYGSTYAPSYASAYLSWVSYLVDDLATGLQEMFDVFKGLNCTDCSSCSSGYHGASQDSRCPSIVDCDGVLPLLYRHGFQYYDARWLKGMKFENNNNRRVLKPDAQNKKSCSNFNSQLSKVLSPDAPLAKLLETIDSFLYLFRFYFFYNLSTFWLCSLAILLYFLIYGIDVLHFKSHVRFPSSHELPPIGLLTTGKAPALTQLTYYMP</sequence>
<keyword evidence="1" id="KW-0812">Transmembrane</keyword>
<dbReference type="InterPro" id="IPR024751">
    <property type="entry name" value="VESA1"/>
</dbReference>
<dbReference type="RefSeq" id="XP_067714740.1">
    <property type="nucleotide sequence ID" value="XM_067858639.1"/>
</dbReference>
<gene>
    <name evidence="2" type="ORF">BcabD6B2_21060</name>
</gene>
<dbReference type="Pfam" id="PF12785">
    <property type="entry name" value="VESA1_N"/>
    <property type="match status" value="1"/>
</dbReference>
<dbReference type="Proteomes" id="UP001497744">
    <property type="component" value="Unassembled WGS sequence"/>
</dbReference>
<feature type="transmembrane region" description="Helical" evidence="1">
    <location>
        <begin position="897"/>
        <end position="921"/>
    </location>
</feature>
<reference evidence="2 3" key="1">
    <citation type="submission" date="2021-06" db="EMBL/GenBank/DDBJ databases">
        <title>Genome sequence of Babesia caballi.</title>
        <authorList>
            <person name="Yamagishi J."/>
            <person name="Kidaka T."/>
            <person name="Ochi A."/>
        </authorList>
    </citation>
    <scope>NUCLEOTIDE SEQUENCE [LARGE SCALE GENOMIC DNA]</scope>
    <source>
        <strain evidence="2">USDA-D6B2</strain>
    </source>
</reference>
<dbReference type="AlphaFoldDB" id="A0AAV4LR79"/>
<organism evidence="2 3">
    <name type="scientific">Babesia caballi</name>
    <dbReference type="NCBI Taxonomy" id="5871"/>
    <lineage>
        <taxon>Eukaryota</taxon>
        <taxon>Sar</taxon>
        <taxon>Alveolata</taxon>
        <taxon>Apicomplexa</taxon>
        <taxon>Aconoidasida</taxon>
        <taxon>Piroplasmida</taxon>
        <taxon>Babesiidae</taxon>
        <taxon>Babesia</taxon>
    </lineage>
</organism>
<evidence type="ECO:0000313" key="3">
    <source>
        <dbReference type="Proteomes" id="UP001497744"/>
    </source>
</evidence>
<evidence type="ECO:0008006" key="4">
    <source>
        <dbReference type="Google" id="ProtNLM"/>
    </source>
</evidence>
<dbReference type="GeneID" id="94194152"/>
<comment type="caution">
    <text evidence="2">The sequence shown here is derived from an EMBL/GenBank/DDBJ whole genome shotgun (WGS) entry which is preliminary data.</text>
</comment>
<name>A0AAV4LR79_BABCB</name>
<keyword evidence="1" id="KW-0472">Membrane</keyword>
<accession>A0AAV4LR79</accession>
<evidence type="ECO:0000313" key="2">
    <source>
        <dbReference type="EMBL" id="GIX62671.1"/>
    </source>
</evidence>
<keyword evidence="1" id="KW-1133">Transmembrane helix</keyword>
<dbReference type="EMBL" id="BPLF01000002">
    <property type="protein sequence ID" value="GIX62671.1"/>
    <property type="molecule type" value="Genomic_DNA"/>
</dbReference>
<proteinExistence type="predicted"/>
<protein>
    <recommendedName>
        <fullName evidence="4">Variant erythrocyte surface antigen-1, beta subunit</fullName>
    </recommendedName>
</protein>
<keyword evidence="3" id="KW-1185">Reference proteome</keyword>
<evidence type="ECO:0000256" key="1">
    <source>
        <dbReference type="SAM" id="Phobius"/>
    </source>
</evidence>